<dbReference type="SMART" id="SM00470">
    <property type="entry name" value="ParB"/>
    <property type="match status" value="1"/>
</dbReference>
<dbReference type="Pfam" id="PF07506">
    <property type="entry name" value="RepB"/>
    <property type="match status" value="1"/>
</dbReference>
<dbReference type="Gene3D" id="3.90.1530.30">
    <property type="match status" value="1"/>
</dbReference>
<evidence type="ECO:0000313" key="3">
    <source>
        <dbReference type="Proteomes" id="UP001138709"/>
    </source>
</evidence>
<evidence type="ECO:0000313" key="2">
    <source>
        <dbReference type="EMBL" id="MBR0683057.1"/>
    </source>
</evidence>
<dbReference type="AlphaFoldDB" id="A0A9X9XH71"/>
<dbReference type="Proteomes" id="UP001138709">
    <property type="component" value="Unassembled WGS sequence"/>
</dbReference>
<protein>
    <submittedName>
        <fullName evidence="2">ParB N-terminal domain-containing protein</fullName>
    </submittedName>
</protein>
<dbReference type="EMBL" id="JAAEDL010000026">
    <property type="protein sequence ID" value="MBR0683057.1"/>
    <property type="molecule type" value="Genomic_DNA"/>
</dbReference>
<dbReference type="Gene3D" id="1.10.10.2830">
    <property type="match status" value="1"/>
</dbReference>
<dbReference type="InterPro" id="IPR011111">
    <property type="entry name" value="Plasmid_RepB"/>
</dbReference>
<dbReference type="GO" id="GO:0007059">
    <property type="term" value="P:chromosome segregation"/>
    <property type="evidence" value="ECO:0007669"/>
    <property type="project" value="TreeGrafter"/>
</dbReference>
<dbReference type="GO" id="GO:0005694">
    <property type="term" value="C:chromosome"/>
    <property type="evidence" value="ECO:0007669"/>
    <property type="project" value="TreeGrafter"/>
</dbReference>
<dbReference type="InterPro" id="IPR050336">
    <property type="entry name" value="Chromosome_partition/occlusion"/>
</dbReference>
<sequence length="306" mass="34395">MSEHDRPEPREPYRPEASEIRRVPVDRIRVINPRVRNQKIFASIVDSIATIGLKRPITVALNGSDAGGPRYDLVCGQGRLEAFLALGEKEIPSIVVQASEADRYLMSLVENLARRKHSNADLLSAVRALDERGYTAMQICRKTGLDQTYIRGVLQLLAAGEERLIAAVEKGWLPITLAMQISAAGPEDVQVAMMEAYDSGMLRGEQLMKVRRLIDRRQAAGKRYTRTRREQGTMTPRRLLLAYQAEVRRQRLVVKKAEVGEQRLLFVVSALRRLMSDEHLRTLLRAENVGEVPKPLADRLSGAARP</sequence>
<organism evidence="2 3">
    <name type="scientific">Neoroseomonas eburnea</name>
    <dbReference type="NCBI Taxonomy" id="1346889"/>
    <lineage>
        <taxon>Bacteria</taxon>
        <taxon>Pseudomonadati</taxon>
        <taxon>Pseudomonadota</taxon>
        <taxon>Alphaproteobacteria</taxon>
        <taxon>Acetobacterales</taxon>
        <taxon>Acetobacteraceae</taxon>
        <taxon>Neoroseomonas</taxon>
    </lineage>
</organism>
<dbReference type="Pfam" id="PF02195">
    <property type="entry name" value="ParB_N"/>
    <property type="match status" value="1"/>
</dbReference>
<dbReference type="SUPFAM" id="SSF109709">
    <property type="entry name" value="KorB DNA-binding domain-like"/>
    <property type="match status" value="1"/>
</dbReference>
<evidence type="ECO:0000259" key="1">
    <source>
        <dbReference type="SMART" id="SM00470"/>
    </source>
</evidence>
<dbReference type="PANTHER" id="PTHR33375:SF1">
    <property type="entry name" value="CHROMOSOME-PARTITIONING PROTEIN PARB-RELATED"/>
    <property type="match status" value="1"/>
</dbReference>
<reference evidence="2" key="1">
    <citation type="submission" date="2020-01" db="EMBL/GenBank/DDBJ databases">
        <authorList>
            <person name="Rat A."/>
        </authorList>
    </citation>
    <scope>NUCLEOTIDE SEQUENCE</scope>
    <source>
        <strain evidence="2">LMG 31228</strain>
    </source>
</reference>
<dbReference type="InterPro" id="IPR036086">
    <property type="entry name" value="ParB/Sulfiredoxin_sf"/>
</dbReference>
<dbReference type="CDD" id="cd16411">
    <property type="entry name" value="ParB_N_like"/>
    <property type="match status" value="1"/>
</dbReference>
<accession>A0A9X9XH71</accession>
<dbReference type="PANTHER" id="PTHR33375">
    <property type="entry name" value="CHROMOSOME-PARTITIONING PROTEIN PARB-RELATED"/>
    <property type="match status" value="1"/>
</dbReference>
<comment type="caution">
    <text evidence="2">The sequence shown here is derived from an EMBL/GenBank/DDBJ whole genome shotgun (WGS) entry which is preliminary data.</text>
</comment>
<dbReference type="SUPFAM" id="SSF110849">
    <property type="entry name" value="ParB/Sulfiredoxin"/>
    <property type="match status" value="1"/>
</dbReference>
<reference evidence="2" key="2">
    <citation type="journal article" date="2021" name="Syst. Appl. Microbiol.">
        <title>Roseomonas hellenica sp. nov., isolated from roots of wild-growing Alkanna tinctoria.</title>
        <authorList>
            <person name="Rat A."/>
            <person name="Naranjo H.D."/>
            <person name="Lebbe L."/>
            <person name="Cnockaert M."/>
            <person name="Krigas N."/>
            <person name="Grigoriadou K."/>
            <person name="Maloupa E."/>
            <person name="Willems A."/>
        </authorList>
    </citation>
    <scope>NUCLEOTIDE SEQUENCE</scope>
    <source>
        <strain evidence="2">LMG 31228</strain>
    </source>
</reference>
<gene>
    <name evidence="2" type="ORF">GXW74_21385</name>
</gene>
<dbReference type="InterPro" id="IPR003115">
    <property type="entry name" value="ParB_N"/>
</dbReference>
<keyword evidence="3" id="KW-1185">Reference proteome</keyword>
<dbReference type="RefSeq" id="WP_211848595.1">
    <property type="nucleotide sequence ID" value="NZ_JAAEDL010000026.1"/>
</dbReference>
<feature type="domain" description="ParB-like N-terminal" evidence="1">
    <location>
        <begin position="21"/>
        <end position="112"/>
    </location>
</feature>
<proteinExistence type="predicted"/>
<name>A0A9X9XH71_9PROT</name>